<dbReference type="PANTHER" id="PTHR46847">
    <property type="entry name" value="D-ALLOSE-BINDING PERIPLASMIC PROTEIN-RELATED"/>
    <property type="match status" value="1"/>
</dbReference>
<dbReference type="RefSeq" id="WP_073152055.1">
    <property type="nucleotide sequence ID" value="NZ_FRAG01000051.1"/>
</dbReference>
<name>A0A1M6RWE9_PARC5</name>
<evidence type="ECO:0000256" key="3">
    <source>
        <dbReference type="ARBA" id="ARBA00022729"/>
    </source>
</evidence>
<protein>
    <submittedName>
        <fullName evidence="6">Monosaccharide ABC transporter substrate-binding protein, CUT2 family (TC 3.A.1.2.-)</fullName>
    </submittedName>
</protein>
<dbReference type="SUPFAM" id="SSF53822">
    <property type="entry name" value="Periplasmic binding protein-like I"/>
    <property type="match status" value="1"/>
</dbReference>
<dbReference type="AlphaFoldDB" id="A0A1M6RWE9"/>
<evidence type="ECO:0000313" key="6">
    <source>
        <dbReference type="EMBL" id="SHK36783.1"/>
    </source>
</evidence>
<feature type="transmembrane region" description="Helical" evidence="4">
    <location>
        <begin position="12"/>
        <end position="31"/>
    </location>
</feature>
<keyword evidence="4" id="KW-0812">Transmembrane</keyword>
<dbReference type="InterPro" id="IPR028082">
    <property type="entry name" value="Peripla_BP_I"/>
</dbReference>
<sequence>MKEFNKRHFSIMKKIIIILLILIVAISINLYRLKKKSKIPVTKNPKYHFFMIAKNSVDPFWKSVKQGAEKAAKDFNIAIEFYAPRFNNPEEEQKYLDIAILSNVDGIIAHSNNTSEFDRLINKAYVKGIPVVSIENDAPKSNRKAFVGTNSFVLGQEAAKLMIEATGGIANIGIIVSNGYNLSSEERQSMEINGFLSTIKNYSNMKLVKIYKSEMGILGAEEITQKIIDNNEKIDAIYTTNSIDTLGSAQIIVENNKVGDIVMVGYGDTEKILRYIKNGIIYGTVMSYPFEMGYESVKALVNIKEKNNTSNFIDTGVKVITRENVDEYHKNTRVLE</sequence>
<evidence type="ECO:0000259" key="5">
    <source>
        <dbReference type="Pfam" id="PF13407"/>
    </source>
</evidence>
<dbReference type="Gene3D" id="3.40.50.2300">
    <property type="match status" value="2"/>
</dbReference>
<dbReference type="PANTHER" id="PTHR46847:SF1">
    <property type="entry name" value="D-ALLOSE-BINDING PERIPLASMIC PROTEIN-RELATED"/>
    <property type="match status" value="1"/>
</dbReference>
<dbReference type="Proteomes" id="UP000184465">
    <property type="component" value="Unassembled WGS sequence"/>
</dbReference>
<keyword evidence="4" id="KW-0472">Membrane</keyword>
<keyword evidence="4" id="KW-1133">Transmembrane helix</keyword>
<feature type="domain" description="Periplasmic binding protein" evidence="5">
    <location>
        <begin position="50"/>
        <end position="304"/>
    </location>
</feature>
<evidence type="ECO:0000313" key="7">
    <source>
        <dbReference type="Proteomes" id="UP000184465"/>
    </source>
</evidence>
<reference evidence="6 7" key="1">
    <citation type="submission" date="2016-11" db="EMBL/GenBank/DDBJ databases">
        <authorList>
            <person name="Jaros S."/>
            <person name="Januszkiewicz K."/>
            <person name="Wedrychowicz H."/>
        </authorList>
    </citation>
    <scope>NUCLEOTIDE SEQUENCE [LARGE SCALE GENOMIC DNA]</scope>
    <source>
        <strain evidence="6 7">DSM 15212</strain>
    </source>
</reference>
<evidence type="ECO:0000256" key="4">
    <source>
        <dbReference type="SAM" id="Phobius"/>
    </source>
</evidence>
<dbReference type="EMBL" id="FRAG01000051">
    <property type="protein sequence ID" value="SHK36783.1"/>
    <property type="molecule type" value="Genomic_DNA"/>
</dbReference>
<accession>A0A1M6RWE9</accession>
<organism evidence="6 7">
    <name type="scientific">Paramaledivibacter caminithermalis (strain DSM 15212 / CIP 107654 / DViRD3)</name>
    <name type="common">Clostridium caminithermale</name>
    <dbReference type="NCBI Taxonomy" id="1121301"/>
    <lineage>
        <taxon>Bacteria</taxon>
        <taxon>Bacillati</taxon>
        <taxon>Bacillota</taxon>
        <taxon>Clostridia</taxon>
        <taxon>Peptostreptococcales</taxon>
        <taxon>Caminicellaceae</taxon>
        <taxon>Paramaledivibacter</taxon>
    </lineage>
</organism>
<keyword evidence="7" id="KW-1185">Reference proteome</keyword>
<dbReference type="InterPro" id="IPR025997">
    <property type="entry name" value="SBP_2_dom"/>
</dbReference>
<dbReference type="CDD" id="cd06314">
    <property type="entry name" value="PBP1_tmGBP"/>
    <property type="match status" value="1"/>
</dbReference>
<comment type="subcellular location">
    <subcellularLocation>
        <location evidence="1">Cell envelope</location>
    </subcellularLocation>
</comment>
<proteinExistence type="inferred from homology"/>
<comment type="similarity">
    <text evidence="2">Belongs to the bacterial solute-binding protein 2 family.</text>
</comment>
<keyword evidence="3" id="KW-0732">Signal</keyword>
<dbReference type="GO" id="GO:0030246">
    <property type="term" value="F:carbohydrate binding"/>
    <property type="evidence" value="ECO:0007669"/>
    <property type="project" value="UniProtKB-ARBA"/>
</dbReference>
<dbReference type="OrthoDB" id="569491at2"/>
<evidence type="ECO:0000256" key="2">
    <source>
        <dbReference type="ARBA" id="ARBA00007639"/>
    </source>
</evidence>
<evidence type="ECO:0000256" key="1">
    <source>
        <dbReference type="ARBA" id="ARBA00004196"/>
    </source>
</evidence>
<dbReference type="STRING" id="1121301.SAMN02745912_03094"/>
<gene>
    <name evidence="6" type="ORF">SAMN02745912_03094</name>
</gene>
<dbReference type="Pfam" id="PF13407">
    <property type="entry name" value="Peripla_BP_4"/>
    <property type="match status" value="1"/>
</dbReference>
<dbReference type="GO" id="GO:0030313">
    <property type="term" value="C:cell envelope"/>
    <property type="evidence" value="ECO:0007669"/>
    <property type="project" value="UniProtKB-SubCell"/>
</dbReference>